<evidence type="ECO:0000259" key="19">
    <source>
        <dbReference type="PROSITE" id="PS50004"/>
    </source>
</evidence>
<evidence type="ECO:0000313" key="22">
    <source>
        <dbReference type="Proteomes" id="UP000694548"/>
    </source>
</evidence>
<evidence type="ECO:0000256" key="15">
    <source>
        <dbReference type="PROSITE-ProRule" id="PRU00192"/>
    </source>
</evidence>
<keyword evidence="9 14" id="KW-0727">SH2 domain</keyword>
<dbReference type="SUPFAM" id="SSF50729">
    <property type="entry name" value="PH domain-like"/>
    <property type="match status" value="2"/>
</dbReference>
<dbReference type="FunFam" id="2.30.29.30:FF:000168">
    <property type="entry name" value="1-phosphatidylinositol 4,5-bisphosphate phosphodiesterase gamma"/>
    <property type="match status" value="1"/>
</dbReference>
<dbReference type="InterPro" id="IPR001452">
    <property type="entry name" value="SH3_domain"/>
</dbReference>
<protein>
    <recommendedName>
        <fullName evidence="2 16">Phosphoinositide phospholipase C</fullName>
        <ecNumber evidence="2 16">3.1.4.11</ecNumber>
    </recommendedName>
</protein>
<dbReference type="GeneTree" id="ENSGT00940000157517"/>
<evidence type="ECO:0000256" key="14">
    <source>
        <dbReference type="PROSITE-ProRule" id="PRU00191"/>
    </source>
</evidence>
<evidence type="ECO:0000256" key="6">
    <source>
        <dbReference type="ARBA" id="ARBA00022801"/>
    </source>
</evidence>
<dbReference type="InterPro" id="IPR035023">
    <property type="entry name" value="PLC-gamma_C-SH2"/>
</dbReference>
<dbReference type="AlphaFoldDB" id="A0A8C6PXS2"/>
<reference evidence="21" key="2">
    <citation type="submission" date="2025-08" db="UniProtKB">
        <authorList>
            <consortium name="Ensembl"/>
        </authorList>
    </citation>
    <scope>IDENTIFICATION</scope>
</reference>
<feature type="domain" description="SH3" evidence="18">
    <location>
        <begin position="702"/>
        <end position="762"/>
    </location>
</feature>
<keyword evidence="7" id="KW-0106">Calcium</keyword>
<dbReference type="PROSITE" id="PS50007">
    <property type="entry name" value="PIPLC_X_DOMAIN"/>
    <property type="match status" value="1"/>
</dbReference>
<dbReference type="PRINTS" id="PR00401">
    <property type="entry name" value="SH2DOMAIN"/>
</dbReference>
<dbReference type="SUPFAM" id="SSF55550">
    <property type="entry name" value="SH2 domain"/>
    <property type="match status" value="2"/>
</dbReference>
<comment type="cofactor">
    <cofactor evidence="1">
        <name>Ca(2+)</name>
        <dbReference type="ChEBI" id="CHEBI:29108"/>
    </cofactor>
</comment>
<dbReference type="InterPro" id="IPR036028">
    <property type="entry name" value="SH3-like_dom_sf"/>
</dbReference>
<dbReference type="FunFam" id="2.30.30.40:FF:000119">
    <property type="entry name" value="1-phosphatidylinositol 4,5-bisphosphate phosphodiesterase gamma"/>
    <property type="match status" value="1"/>
</dbReference>
<dbReference type="PRINTS" id="PR00452">
    <property type="entry name" value="SH3DOMAIN"/>
</dbReference>
<evidence type="ECO:0000256" key="5">
    <source>
        <dbReference type="ARBA" id="ARBA00022737"/>
    </source>
</evidence>
<dbReference type="Gene3D" id="2.30.29.30">
    <property type="entry name" value="Pleckstrin-homology domain (PH domain)/Phosphotyrosine-binding domain (PTB)"/>
    <property type="match status" value="2"/>
</dbReference>
<proteinExistence type="predicted"/>
<dbReference type="PANTHER" id="PTHR10336:SF25">
    <property type="entry name" value="1-PHOSPHATIDYLINOSITOL 4,5-BISPHOSPHATE PHOSPHODIESTERASE GAMMA-2"/>
    <property type="match status" value="1"/>
</dbReference>
<dbReference type="PROSITE" id="PS50001">
    <property type="entry name" value="SH2"/>
    <property type="match status" value="2"/>
</dbReference>
<dbReference type="Pfam" id="PF00387">
    <property type="entry name" value="PI-PLC-Y"/>
    <property type="match status" value="1"/>
</dbReference>
<dbReference type="InterPro" id="IPR035024">
    <property type="entry name" value="PLC-gamma_N-SH2"/>
</dbReference>
<feature type="domain" description="SH2" evidence="17">
    <location>
        <begin position="595"/>
        <end position="685"/>
    </location>
</feature>
<keyword evidence="12" id="KW-0449">Lipoprotein</keyword>
<dbReference type="CDD" id="cd00275">
    <property type="entry name" value="C2_PLC_like"/>
    <property type="match status" value="1"/>
</dbReference>
<name>A0A8C6PXS2_NOTFU</name>
<evidence type="ECO:0000256" key="12">
    <source>
        <dbReference type="ARBA" id="ARBA00023288"/>
    </source>
</evidence>
<dbReference type="Ensembl" id="ENSNFUT00015052147.1">
    <property type="protein sequence ID" value="ENSNFUP00015050000.1"/>
    <property type="gene ID" value="ENSNFUG00015023423.1"/>
</dbReference>
<dbReference type="EC" id="3.1.4.11" evidence="2 16"/>
<comment type="catalytic activity">
    <reaction evidence="13">
        <text>a 1,2-diacyl-sn-glycero-3-phospho-(1D-myo-inositol-4,5-bisphosphate) + H2O = 1D-myo-inositol 1,4,5-trisphosphate + a 1,2-diacyl-sn-glycerol + H(+)</text>
        <dbReference type="Rhea" id="RHEA:33179"/>
        <dbReference type="ChEBI" id="CHEBI:15377"/>
        <dbReference type="ChEBI" id="CHEBI:15378"/>
        <dbReference type="ChEBI" id="CHEBI:17815"/>
        <dbReference type="ChEBI" id="CHEBI:58456"/>
        <dbReference type="ChEBI" id="CHEBI:203600"/>
        <dbReference type="EC" id="3.1.4.11"/>
    </reaction>
    <physiologicalReaction direction="left-to-right" evidence="13">
        <dbReference type="Rhea" id="RHEA:33180"/>
    </physiologicalReaction>
</comment>
<dbReference type="GO" id="GO:0046488">
    <property type="term" value="P:phosphatidylinositol metabolic process"/>
    <property type="evidence" value="ECO:0007669"/>
    <property type="project" value="TreeGrafter"/>
</dbReference>
<dbReference type="InterPro" id="IPR035892">
    <property type="entry name" value="C2_domain_sf"/>
</dbReference>
<feature type="domain" description="C2" evidence="19">
    <location>
        <begin position="951"/>
        <end position="1078"/>
    </location>
</feature>
<evidence type="ECO:0000256" key="7">
    <source>
        <dbReference type="ARBA" id="ARBA00022837"/>
    </source>
</evidence>
<dbReference type="Gene3D" id="2.30.30.40">
    <property type="entry name" value="SH3 Domains"/>
    <property type="match status" value="1"/>
</dbReference>
<keyword evidence="6 16" id="KW-0378">Hydrolase</keyword>
<keyword evidence="10 16" id="KW-0443">Lipid metabolism</keyword>
<dbReference type="FunFam" id="3.30.505.10:FF:000009">
    <property type="entry name" value="1-phosphatidylinositol 4,5-bisphosphate phosphodiesterase gamma"/>
    <property type="match status" value="1"/>
</dbReference>
<dbReference type="PANTHER" id="PTHR10336">
    <property type="entry name" value="PHOSPHOINOSITIDE-SPECIFIC PHOSPHOLIPASE C FAMILY PROTEIN"/>
    <property type="match status" value="1"/>
</dbReference>
<dbReference type="GO" id="GO:0051209">
    <property type="term" value="P:release of sequestered calcium ion into cytosol"/>
    <property type="evidence" value="ECO:0007669"/>
    <property type="project" value="TreeGrafter"/>
</dbReference>
<evidence type="ECO:0000256" key="11">
    <source>
        <dbReference type="ARBA" id="ARBA00023224"/>
    </source>
</evidence>
<evidence type="ECO:0000256" key="9">
    <source>
        <dbReference type="ARBA" id="ARBA00022999"/>
    </source>
</evidence>
<dbReference type="FunFam" id="3.20.20.190:FF:000012">
    <property type="entry name" value="1-phosphatidylinositol 4,5-bisphosphate phosphodiesterase gamma"/>
    <property type="match status" value="1"/>
</dbReference>
<evidence type="ECO:0000256" key="13">
    <source>
        <dbReference type="ARBA" id="ARBA00023674"/>
    </source>
</evidence>
<sequence length="1113" mass="129072">MAHSGQQGEMTEYKKILIKRDLEMGVVMTVFRQKAERLTVQVIMETRQVAWTRTADRTDGVLDLFEIREIRRGRNSKDFERFKDGKDKHGENTCFTIFYGSQFVLNTLSLGADSVEDAEKWLIGLEMLQKETLAAPTPVLIESWLRKQILSVKQLKSLLPMLNYKAPSTRVLKDKLQVLTCRSFFLVYKLDASVVLLHDFQRFLIYDQKVKAWHYELFNTQQIFLFSKENSVWDEKFSEIINLDTHNPLSHYWINSSHNTYLTGDQILSESSTEAYTRCLRLGCRCVELDCWEGPGEPIIYHGWSRTTKIKFEDVVKAINEHAFVTSDFPVILSIEEHCPVEQQRQMARIFKDVFGDKLLTEPVEHMAELLPSPTQLKGKIILKHKKLNVEGGPGTVKDFRRGEKQGDLEIWDPVDQRWNKHYCVISDNKLYYAEEYEEEDEDIRKVKCPVREGIPMNRGLKCAFCCFIQYQDLHCSEPWFHGQMHEGRIMAERLIQDYCAETGGQDGTFMVRQSDTFVTDFTLSFWRGGRVQHCRIRSGTEEGQNFFYLTPNLPFPSVYSLIQHYRETPLRCQDFDLRLTEAVPKPNPHLQEGWFYSNLSRGQAEDYLLRIPRDGAFLIRQREGEVDSFAITFRGDGKVKHCRIQKDGNVYVLGTTTEFESLVELVNYFKKKPLYRKIKLRYPVTPELVSRFSQVSSFRGNPQNTVKALYSYQARRADELSFTKGALIHNVTKDADGWWKGDYGGKLQKFFPANYVEEVSNNQDMEDNPLGELCKGTVDISKCHIQKMMSGKNGKPIVLTLNNTELDGMEFDLAPSSLEEMYEWYQFAWDITQREKMEKKEEVAMEMSDLVVYCQPRSKEKDRFGTHTHTHTHTHTIPGKSRTKDFLQYNRKSLSRIYPKGQRVESSNYDPYPMWAVGCHMVALNFQTADKYTQLNSALFSLNGSTGYVLQPEFMRQDSYNPYQEKKKVKYRIQIKVIAARHLPKPGRSITSPFVEVELCGHTEEKFKTSVDHDNGLKPVWKVPAEPVEFTVYEPELTFLRFVVNEEDMFSDPNFLAQATFPVKGLRSGYRSVPLKNGYSENLELASLLIHINIQPAEVSKRALVTSVSEFL</sequence>
<dbReference type="SUPFAM" id="SSF50044">
    <property type="entry name" value="SH3-domain"/>
    <property type="match status" value="1"/>
</dbReference>
<evidence type="ECO:0000256" key="8">
    <source>
        <dbReference type="ARBA" id="ARBA00022963"/>
    </source>
</evidence>
<dbReference type="GO" id="GO:0048015">
    <property type="term" value="P:phosphatidylinositol-mediated signaling"/>
    <property type="evidence" value="ECO:0007669"/>
    <property type="project" value="TreeGrafter"/>
</dbReference>
<feature type="domain" description="SH2" evidence="17">
    <location>
        <begin position="480"/>
        <end position="584"/>
    </location>
</feature>
<dbReference type="InterPro" id="IPR036860">
    <property type="entry name" value="SH2_dom_sf"/>
</dbReference>
<dbReference type="Gene3D" id="3.30.505.10">
    <property type="entry name" value="SH2 domain"/>
    <property type="match status" value="2"/>
</dbReference>
<dbReference type="CDD" id="cd09932">
    <property type="entry name" value="SH2_C-SH2_PLC_gamma_like"/>
    <property type="match status" value="1"/>
</dbReference>
<evidence type="ECO:0000256" key="4">
    <source>
        <dbReference type="ARBA" id="ARBA00022553"/>
    </source>
</evidence>
<dbReference type="Pfam" id="PF00017">
    <property type="entry name" value="SH2"/>
    <property type="match status" value="2"/>
</dbReference>
<evidence type="ECO:0000313" key="21">
    <source>
        <dbReference type="Ensembl" id="ENSNFUP00015050000.1"/>
    </source>
</evidence>
<keyword evidence="5" id="KW-0677">Repeat</keyword>
<dbReference type="SMART" id="SM00148">
    <property type="entry name" value="PLCXc"/>
    <property type="match status" value="1"/>
</dbReference>
<organism evidence="21 22">
    <name type="scientific">Nothobranchius furzeri</name>
    <name type="common">Turquoise killifish</name>
    <dbReference type="NCBI Taxonomy" id="105023"/>
    <lineage>
        <taxon>Eukaryota</taxon>
        <taxon>Metazoa</taxon>
        <taxon>Chordata</taxon>
        <taxon>Craniata</taxon>
        <taxon>Vertebrata</taxon>
        <taxon>Euteleostomi</taxon>
        <taxon>Actinopterygii</taxon>
        <taxon>Neopterygii</taxon>
        <taxon>Teleostei</taxon>
        <taxon>Neoteleostei</taxon>
        <taxon>Acanthomorphata</taxon>
        <taxon>Ovalentaria</taxon>
        <taxon>Atherinomorphae</taxon>
        <taxon>Cyprinodontiformes</taxon>
        <taxon>Nothobranchiidae</taxon>
        <taxon>Nothobranchius</taxon>
    </lineage>
</organism>
<evidence type="ECO:0000256" key="2">
    <source>
        <dbReference type="ARBA" id="ARBA00012368"/>
    </source>
</evidence>
<dbReference type="CDD" id="cd08592">
    <property type="entry name" value="PI-PLCc_gamma"/>
    <property type="match status" value="1"/>
</dbReference>
<dbReference type="InterPro" id="IPR000008">
    <property type="entry name" value="C2_dom"/>
</dbReference>
<dbReference type="PROSITE" id="PS50004">
    <property type="entry name" value="C2"/>
    <property type="match status" value="1"/>
</dbReference>
<dbReference type="Gene3D" id="2.60.40.150">
    <property type="entry name" value="C2 domain"/>
    <property type="match status" value="1"/>
</dbReference>
<dbReference type="SMART" id="SM00149">
    <property type="entry name" value="PLCYc"/>
    <property type="match status" value="1"/>
</dbReference>
<dbReference type="PROSITE" id="PS50002">
    <property type="entry name" value="SH3"/>
    <property type="match status" value="1"/>
</dbReference>
<dbReference type="PRINTS" id="PR00390">
    <property type="entry name" value="PHPHLIPASEC"/>
</dbReference>
<dbReference type="InterPro" id="IPR011993">
    <property type="entry name" value="PH-like_dom_sf"/>
</dbReference>
<dbReference type="GO" id="GO:0004435">
    <property type="term" value="F:phosphatidylinositol-4,5-bisphosphate phospholipase C activity"/>
    <property type="evidence" value="ECO:0007669"/>
    <property type="project" value="UniProtKB-EC"/>
</dbReference>
<dbReference type="PROSITE" id="PS50008">
    <property type="entry name" value="PIPLC_Y_DOMAIN"/>
    <property type="match status" value="1"/>
</dbReference>
<evidence type="ECO:0000256" key="1">
    <source>
        <dbReference type="ARBA" id="ARBA00001913"/>
    </source>
</evidence>
<dbReference type="InterPro" id="IPR017946">
    <property type="entry name" value="PLC-like_Pdiesterase_TIM-brl"/>
</dbReference>
<reference evidence="21" key="1">
    <citation type="submission" date="2014-08" db="EMBL/GenBank/DDBJ databases">
        <authorList>
            <person name="Senf B."/>
            <person name="Petzold A."/>
            <person name="Downie B.R."/>
            <person name="Koch P."/>
            <person name="Platzer M."/>
        </authorList>
    </citation>
    <scope>NUCLEOTIDE SEQUENCE [LARGE SCALE GENOMIC DNA]</scope>
    <source>
        <strain evidence="21">GRZ</strain>
    </source>
</reference>
<keyword evidence="22" id="KW-1185">Reference proteome</keyword>
<accession>A0A8C6PXS2</accession>
<feature type="domain" description="PI-PLC Y-box" evidence="20">
    <location>
        <begin position="848"/>
        <end position="957"/>
    </location>
</feature>
<dbReference type="Gene3D" id="3.20.20.190">
    <property type="entry name" value="Phosphatidylinositol (PI) phosphodiesterase"/>
    <property type="match status" value="2"/>
</dbReference>
<dbReference type="Pfam" id="PF00168">
    <property type="entry name" value="C2"/>
    <property type="match status" value="1"/>
</dbReference>
<dbReference type="Proteomes" id="UP000694548">
    <property type="component" value="Chromosome sgr13"/>
</dbReference>
<dbReference type="SMART" id="SM00326">
    <property type="entry name" value="SH3"/>
    <property type="match status" value="1"/>
</dbReference>
<evidence type="ECO:0000256" key="16">
    <source>
        <dbReference type="RuleBase" id="RU361133"/>
    </source>
</evidence>
<evidence type="ECO:0000259" key="18">
    <source>
        <dbReference type="PROSITE" id="PS50002"/>
    </source>
</evidence>
<dbReference type="InterPro" id="IPR001711">
    <property type="entry name" value="PLipase_C_Pinositol-sp_Y"/>
</dbReference>
<evidence type="ECO:0000259" key="20">
    <source>
        <dbReference type="PROSITE" id="PS50008"/>
    </source>
</evidence>
<dbReference type="SUPFAM" id="SSF49562">
    <property type="entry name" value="C2 domain (Calcium/lipid-binding domain, CaLB)"/>
    <property type="match status" value="1"/>
</dbReference>
<keyword evidence="8 16" id="KW-0442">Lipid degradation</keyword>
<dbReference type="CDD" id="cd13362">
    <property type="entry name" value="PH_PLC_gamma"/>
    <property type="match status" value="1"/>
</dbReference>
<keyword evidence="4" id="KW-0597">Phosphoprotein</keyword>
<keyword evidence="3 15" id="KW-0728">SH3 domain</keyword>
<dbReference type="Pfam" id="PF00018">
    <property type="entry name" value="SH3_1"/>
    <property type="match status" value="1"/>
</dbReference>
<dbReference type="FunFam" id="3.30.505.10:FF:000011">
    <property type="entry name" value="1-phosphatidylinositol 4,5-bisphosphate phosphodiesterase gamma"/>
    <property type="match status" value="1"/>
</dbReference>
<dbReference type="GO" id="GO:0016042">
    <property type="term" value="P:lipid catabolic process"/>
    <property type="evidence" value="ECO:0007669"/>
    <property type="project" value="UniProtKB-KW"/>
</dbReference>
<dbReference type="Pfam" id="PF00388">
    <property type="entry name" value="PI-PLC-X"/>
    <property type="match status" value="1"/>
</dbReference>
<dbReference type="SMART" id="SM00252">
    <property type="entry name" value="SH2"/>
    <property type="match status" value="2"/>
</dbReference>
<dbReference type="CDD" id="cd10341">
    <property type="entry name" value="SH2_N-SH2_PLC_gamma_like"/>
    <property type="match status" value="1"/>
</dbReference>
<reference evidence="21" key="3">
    <citation type="submission" date="2025-09" db="UniProtKB">
        <authorList>
            <consortium name="Ensembl"/>
        </authorList>
    </citation>
    <scope>IDENTIFICATION</scope>
</reference>
<dbReference type="InterPro" id="IPR000980">
    <property type="entry name" value="SH2"/>
</dbReference>
<evidence type="ECO:0000256" key="10">
    <source>
        <dbReference type="ARBA" id="ARBA00023098"/>
    </source>
</evidence>
<keyword evidence="11" id="KW-0807">Transducer</keyword>
<dbReference type="GO" id="GO:0032587">
    <property type="term" value="C:ruffle membrane"/>
    <property type="evidence" value="ECO:0007669"/>
    <property type="project" value="TreeGrafter"/>
</dbReference>
<dbReference type="GO" id="GO:0010634">
    <property type="term" value="P:positive regulation of epithelial cell migration"/>
    <property type="evidence" value="ECO:0007669"/>
    <property type="project" value="TreeGrafter"/>
</dbReference>
<evidence type="ECO:0000259" key="17">
    <source>
        <dbReference type="PROSITE" id="PS50001"/>
    </source>
</evidence>
<dbReference type="SMART" id="SM00239">
    <property type="entry name" value="C2"/>
    <property type="match status" value="1"/>
</dbReference>
<dbReference type="SUPFAM" id="SSF51695">
    <property type="entry name" value="PLC-like phosphodiesterases"/>
    <property type="match status" value="1"/>
</dbReference>
<dbReference type="InterPro" id="IPR000909">
    <property type="entry name" value="PLipase_C_PInositol-sp_X_dom"/>
</dbReference>
<evidence type="ECO:0000256" key="3">
    <source>
        <dbReference type="ARBA" id="ARBA00022443"/>
    </source>
</evidence>
<dbReference type="InterPro" id="IPR001192">
    <property type="entry name" value="PI-PLC_fam"/>
</dbReference>